<comment type="similarity">
    <text evidence="2">Belongs to the histidine acid phosphatase family. MINPP1 subfamily.</text>
</comment>
<keyword evidence="8" id="KW-0378">Hydrolase</keyword>
<dbReference type="PANTHER" id="PTHR20963:SF8">
    <property type="entry name" value="MULTIPLE INOSITOL POLYPHOSPHATE PHOSPHATASE 1"/>
    <property type="match status" value="1"/>
</dbReference>
<comment type="catalytic activity">
    <reaction evidence="13">
        <text>1D-myo-inositol 1,2,4,5,6-pentakisphosphate + H2O = 1D-myo-inositol 1,2,5,6-tetrakisphosphate + phosphate</text>
        <dbReference type="Rhea" id="RHEA:77115"/>
        <dbReference type="ChEBI" id="CHEBI:15377"/>
        <dbReference type="ChEBI" id="CHEBI:43474"/>
        <dbReference type="ChEBI" id="CHEBI:57798"/>
        <dbReference type="ChEBI" id="CHEBI:195535"/>
        <dbReference type="EC" id="3.1.3.62"/>
    </reaction>
    <physiologicalReaction direction="left-to-right" evidence="13">
        <dbReference type="Rhea" id="RHEA:77116"/>
    </physiologicalReaction>
</comment>
<evidence type="ECO:0000256" key="6">
    <source>
        <dbReference type="ARBA" id="ARBA00022475"/>
    </source>
</evidence>
<evidence type="ECO:0000256" key="16">
    <source>
        <dbReference type="PIRSR" id="PIRSR000894-2"/>
    </source>
</evidence>
<evidence type="ECO:0000256" key="14">
    <source>
        <dbReference type="ARBA" id="ARBA00043691"/>
    </source>
</evidence>
<comment type="catalytic activity">
    <reaction evidence="15">
        <text>(2R)-2,3-bisphosphoglycerate + H2O = (2R)-2-phosphoglycerate + phosphate</text>
        <dbReference type="Rhea" id="RHEA:27381"/>
        <dbReference type="ChEBI" id="CHEBI:15377"/>
        <dbReference type="ChEBI" id="CHEBI:43474"/>
        <dbReference type="ChEBI" id="CHEBI:58248"/>
        <dbReference type="ChEBI" id="CHEBI:58289"/>
        <dbReference type="EC" id="3.1.3.80"/>
    </reaction>
    <physiologicalReaction direction="left-to-right" evidence="15">
        <dbReference type="Rhea" id="RHEA:27382"/>
    </physiologicalReaction>
</comment>
<proteinExistence type="inferred from homology"/>
<evidence type="ECO:0000256" key="15">
    <source>
        <dbReference type="ARBA" id="ARBA00043832"/>
    </source>
</evidence>
<dbReference type="GO" id="GO:0052745">
    <property type="term" value="F:inositol phosphate phosphatase activity"/>
    <property type="evidence" value="ECO:0007669"/>
    <property type="project" value="TreeGrafter"/>
</dbReference>
<dbReference type="SUPFAM" id="SSF53254">
    <property type="entry name" value="Phosphoglycerate mutase-like"/>
    <property type="match status" value="1"/>
</dbReference>
<keyword evidence="19" id="KW-1185">Reference proteome</keyword>
<dbReference type="EC" id="3.1.3.80" evidence="3"/>
<evidence type="ECO:0000256" key="1">
    <source>
        <dbReference type="ARBA" id="ARBA00004236"/>
    </source>
</evidence>
<sequence>MAPKTHPQFTVTWPVCFLVTTLLSLACFICSPLLFSTPFPSIYGKFECFDFSKPQNDTNEEYRLFGTKTTYLAAREEIRKRFSSKLPAATEQCSPIYMFFLNRHSIRYPGLKEIKSFREMLPTLRDHVVKSKKLNESQLHDFINWKFLIHDYDENRLSFSGKLESAITAQIFYQTFPKLLDIHTVNFEVGVTPKVRTKETADAFIRSLIELQIGNNVSSLEQSNVLINEIFERKFPMEEKEVLVSHKICKKLMENNPPPKYPPEYKKFTERKSFKNLLSSFSVRNGFDVTSDTLITMYRACSYEMAINRYSPWCHLFTNTELKVIDYLMDIAEYFDAYGIEAHRHLACTIIDDLYTKLETIIKQTNEHNAHDTMPLNATLYFSHENLLSKVLSFLQVFKYFPHNADIDDRMCLPTDREWQSSLLVPFGTNFAAVLYRCNDAPKLSSYKLLPMVNEIPVRIRGCHHELCDIETFFHEYLPETGKSCDLKKICKISKDNK</sequence>
<protein>
    <recommendedName>
        <fullName evidence="5">Multiple inositol polyphosphate phosphatase 1</fullName>
        <ecNumber evidence="4">3.1.3.62</ecNumber>
        <ecNumber evidence="3">3.1.3.80</ecNumber>
    </recommendedName>
    <alternativeName>
        <fullName evidence="11">2,3-bisphosphoglycerate 3-phosphatase</fullName>
    </alternativeName>
</protein>
<keyword evidence="16" id="KW-1015">Disulfide bond</keyword>
<dbReference type="CDD" id="cd07061">
    <property type="entry name" value="HP_HAP_like"/>
    <property type="match status" value="1"/>
</dbReference>
<dbReference type="EC" id="3.1.3.62" evidence="4"/>
<dbReference type="PANTHER" id="PTHR20963">
    <property type="entry name" value="MULTIPLE INOSITOL POLYPHOSPHATE PHOSPHATASE-RELATED"/>
    <property type="match status" value="1"/>
</dbReference>
<feature type="disulfide bond" evidence="16">
    <location>
        <begin position="301"/>
        <end position="314"/>
    </location>
</feature>
<comment type="catalytic activity">
    <reaction evidence="14">
        <text>1D-myo-inositol hexakisphosphate + H2O = 1D-myo-inositol 1,2,4,5,6-pentakisphosphate + phosphate</text>
        <dbReference type="Rhea" id="RHEA:16989"/>
        <dbReference type="ChEBI" id="CHEBI:15377"/>
        <dbReference type="ChEBI" id="CHEBI:43474"/>
        <dbReference type="ChEBI" id="CHEBI:57798"/>
        <dbReference type="ChEBI" id="CHEBI:58130"/>
        <dbReference type="EC" id="3.1.3.62"/>
    </reaction>
    <physiologicalReaction direction="left-to-right" evidence="14">
        <dbReference type="Rhea" id="RHEA:16990"/>
    </physiologicalReaction>
</comment>
<dbReference type="OMA" id="SLHSPWC"/>
<dbReference type="Pfam" id="PF00328">
    <property type="entry name" value="His_Phos_2"/>
    <property type="match status" value="1"/>
</dbReference>
<dbReference type="PIRSF" id="PIRSF000894">
    <property type="entry name" value="Acid_phosphatase"/>
    <property type="match status" value="1"/>
</dbReference>
<comment type="subcellular location">
    <subcellularLocation>
        <location evidence="1">Cell membrane</location>
    </subcellularLocation>
</comment>
<dbReference type="GO" id="GO:0034417">
    <property type="term" value="F:bisphosphoglycerate 3-phosphatase activity"/>
    <property type="evidence" value="ECO:0007669"/>
    <property type="project" value="UniProtKB-EC"/>
</dbReference>
<dbReference type="EMBL" id="JAPWDV010000003">
    <property type="protein sequence ID" value="KAJ6217576.1"/>
    <property type="molecule type" value="Genomic_DNA"/>
</dbReference>
<evidence type="ECO:0000256" key="12">
    <source>
        <dbReference type="ARBA" id="ARBA00043668"/>
    </source>
</evidence>
<evidence type="ECO:0000256" key="9">
    <source>
        <dbReference type="ARBA" id="ARBA00023136"/>
    </source>
</evidence>
<feature type="transmembrane region" description="Helical" evidence="17">
    <location>
        <begin position="12"/>
        <end position="35"/>
    </location>
</feature>
<reference evidence="18" key="1">
    <citation type="submission" date="2022-12" db="EMBL/GenBank/DDBJ databases">
        <title>Genome assemblies of Blomia tropicalis.</title>
        <authorList>
            <person name="Cui Y."/>
        </authorList>
    </citation>
    <scope>NUCLEOTIDE SEQUENCE</scope>
    <source>
        <tissue evidence="18">Adult mites</tissue>
    </source>
</reference>
<comment type="catalytic activity">
    <reaction evidence="12">
        <text>1D-myo-inositol 1,2,5,6-tetrakisphosphate + H2O = 1D-myo-inositol 1,2,6-trisphosphate + phosphate</text>
        <dbReference type="Rhea" id="RHEA:77119"/>
        <dbReference type="ChEBI" id="CHEBI:15377"/>
        <dbReference type="ChEBI" id="CHEBI:43474"/>
        <dbReference type="ChEBI" id="CHEBI:195535"/>
        <dbReference type="ChEBI" id="CHEBI:195537"/>
        <dbReference type="EC" id="3.1.3.62"/>
    </reaction>
    <physiologicalReaction direction="left-to-right" evidence="12">
        <dbReference type="Rhea" id="RHEA:77120"/>
    </physiologicalReaction>
</comment>
<dbReference type="Gene3D" id="3.40.50.1240">
    <property type="entry name" value="Phosphoglycerate mutase-like"/>
    <property type="match status" value="1"/>
</dbReference>
<accession>A0A9Q0M1U9</accession>
<keyword evidence="9 17" id="KW-0472">Membrane</keyword>
<evidence type="ECO:0000256" key="13">
    <source>
        <dbReference type="ARBA" id="ARBA00043671"/>
    </source>
</evidence>
<evidence type="ECO:0000256" key="11">
    <source>
        <dbReference type="ARBA" id="ARBA00031642"/>
    </source>
</evidence>
<evidence type="ECO:0000256" key="7">
    <source>
        <dbReference type="ARBA" id="ARBA00022729"/>
    </source>
</evidence>
<evidence type="ECO:0000256" key="3">
    <source>
        <dbReference type="ARBA" id="ARBA00012976"/>
    </source>
</evidence>
<keyword evidence="17" id="KW-1133">Transmembrane helix</keyword>
<dbReference type="OrthoDB" id="6509975at2759"/>
<evidence type="ECO:0000256" key="8">
    <source>
        <dbReference type="ARBA" id="ARBA00022801"/>
    </source>
</evidence>
<dbReference type="AlphaFoldDB" id="A0A9Q0M1U9"/>
<evidence type="ECO:0000256" key="2">
    <source>
        <dbReference type="ARBA" id="ARBA00008422"/>
    </source>
</evidence>
<evidence type="ECO:0000313" key="18">
    <source>
        <dbReference type="EMBL" id="KAJ6217576.1"/>
    </source>
</evidence>
<dbReference type="Proteomes" id="UP001142055">
    <property type="component" value="Chromosome 3"/>
</dbReference>
<evidence type="ECO:0000313" key="19">
    <source>
        <dbReference type="Proteomes" id="UP001142055"/>
    </source>
</evidence>
<keyword evidence="17" id="KW-0812">Transmembrane</keyword>
<keyword evidence="6" id="KW-1003">Cell membrane</keyword>
<evidence type="ECO:0000256" key="10">
    <source>
        <dbReference type="ARBA" id="ARBA00023180"/>
    </source>
</evidence>
<dbReference type="PROSITE" id="PS51257">
    <property type="entry name" value="PROKAR_LIPOPROTEIN"/>
    <property type="match status" value="1"/>
</dbReference>
<dbReference type="GO" id="GO:0003993">
    <property type="term" value="F:acid phosphatase activity"/>
    <property type="evidence" value="ECO:0007669"/>
    <property type="project" value="TreeGrafter"/>
</dbReference>
<dbReference type="GO" id="GO:0005886">
    <property type="term" value="C:plasma membrane"/>
    <property type="evidence" value="ECO:0007669"/>
    <property type="project" value="UniProtKB-SubCell"/>
</dbReference>
<evidence type="ECO:0000256" key="4">
    <source>
        <dbReference type="ARBA" id="ARBA00013040"/>
    </source>
</evidence>
<gene>
    <name evidence="18" type="ORF">RDWZM_008733</name>
</gene>
<keyword evidence="7" id="KW-0732">Signal</keyword>
<name>A0A9Q0M1U9_BLOTA</name>
<dbReference type="InterPro" id="IPR016274">
    <property type="entry name" value="Histidine_acid_Pase_euk"/>
</dbReference>
<evidence type="ECO:0000256" key="5">
    <source>
        <dbReference type="ARBA" id="ARBA00018097"/>
    </source>
</evidence>
<keyword evidence="10" id="KW-0325">Glycoprotein</keyword>
<evidence type="ECO:0000256" key="17">
    <source>
        <dbReference type="SAM" id="Phobius"/>
    </source>
</evidence>
<feature type="disulfide bond" evidence="16">
    <location>
        <begin position="93"/>
        <end position="438"/>
    </location>
</feature>
<feature type="disulfide bond" evidence="16">
    <location>
        <begin position="463"/>
        <end position="468"/>
    </location>
</feature>
<comment type="caution">
    <text evidence="18">The sequence shown here is derived from an EMBL/GenBank/DDBJ whole genome shotgun (WGS) entry which is preliminary data.</text>
</comment>
<dbReference type="InterPro" id="IPR000560">
    <property type="entry name" value="His_Pase_clade-2"/>
</dbReference>
<dbReference type="InterPro" id="IPR029033">
    <property type="entry name" value="His_PPase_superfam"/>
</dbReference>
<organism evidence="18 19">
    <name type="scientific">Blomia tropicalis</name>
    <name type="common">Mite</name>
    <dbReference type="NCBI Taxonomy" id="40697"/>
    <lineage>
        <taxon>Eukaryota</taxon>
        <taxon>Metazoa</taxon>
        <taxon>Ecdysozoa</taxon>
        <taxon>Arthropoda</taxon>
        <taxon>Chelicerata</taxon>
        <taxon>Arachnida</taxon>
        <taxon>Acari</taxon>
        <taxon>Acariformes</taxon>
        <taxon>Sarcoptiformes</taxon>
        <taxon>Astigmata</taxon>
        <taxon>Glycyphagoidea</taxon>
        <taxon>Echimyopodidae</taxon>
        <taxon>Blomia</taxon>
    </lineage>
</organism>